<reference evidence="3 4" key="2">
    <citation type="submission" date="2020-08" db="EMBL/GenBank/DDBJ databases">
        <authorList>
            <person name="Partida-Martinez L."/>
            <person name="Huntemann M."/>
            <person name="Clum A."/>
            <person name="Wang J."/>
            <person name="Palaniappan K."/>
            <person name="Ritter S."/>
            <person name="Chen I.-M."/>
            <person name="Stamatis D."/>
            <person name="Reddy T."/>
            <person name="O'Malley R."/>
            <person name="Daum C."/>
            <person name="Shapiro N."/>
            <person name="Ivanova N."/>
            <person name="Kyrpides N."/>
            <person name="Woyke T."/>
        </authorList>
    </citation>
    <scope>NUCLEOTIDE SEQUENCE [LARGE SCALE GENOMIC DNA]</scope>
    <source>
        <strain evidence="3 4">AS2.23</strain>
    </source>
</reference>
<keyword evidence="2" id="KW-0472">Membrane</keyword>
<reference evidence="3 4" key="1">
    <citation type="submission" date="2020-08" db="EMBL/GenBank/DDBJ databases">
        <title>The Agave Microbiome: Exploring the role of microbial communities in plant adaptations to desert environments.</title>
        <authorList>
            <person name="Partida-Martinez L.P."/>
        </authorList>
    </citation>
    <scope>NUCLEOTIDE SEQUENCE [LARGE SCALE GENOMIC DNA]</scope>
    <source>
        <strain evidence="3 4">AS2.23</strain>
    </source>
</reference>
<feature type="transmembrane region" description="Helical" evidence="2">
    <location>
        <begin position="141"/>
        <end position="163"/>
    </location>
</feature>
<evidence type="ECO:0000313" key="3">
    <source>
        <dbReference type="EMBL" id="MBB2899366.1"/>
    </source>
</evidence>
<comment type="caution">
    <text evidence="3">The sequence shown here is derived from an EMBL/GenBank/DDBJ whole genome shotgun (WGS) entry which is preliminary data.</text>
</comment>
<dbReference type="EMBL" id="JACHVY010000001">
    <property type="protein sequence ID" value="MBB2899366.1"/>
    <property type="molecule type" value="Genomic_DNA"/>
</dbReference>
<evidence type="ECO:0000313" key="4">
    <source>
        <dbReference type="Proteomes" id="UP000533269"/>
    </source>
</evidence>
<feature type="transmembrane region" description="Helical" evidence="2">
    <location>
        <begin position="51"/>
        <end position="71"/>
    </location>
</feature>
<sequence>MNQHDEALEQDHEPPREQDGPFMRLAEGIGDLASPFYREERQRDVWNEASAVGLQVALWLGTAAATAMVWIGGRTALPYALTTFTVTGIASWFALAYATRLGVRADDPRWFQARRLVPYAVLVLAFLAGVVHAAPTGAFGSGFAVGATGGGAVAVVCAVIGTVRARRRSMRTTD</sequence>
<dbReference type="Proteomes" id="UP000533269">
    <property type="component" value="Unassembled WGS sequence"/>
</dbReference>
<evidence type="ECO:0008006" key="5">
    <source>
        <dbReference type="Google" id="ProtNLM"/>
    </source>
</evidence>
<dbReference type="RefSeq" id="WP_183390036.1">
    <property type="nucleotide sequence ID" value="NZ_JACHVY010000001.1"/>
</dbReference>
<feature type="region of interest" description="Disordered" evidence="1">
    <location>
        <begin position="1"/>
        <end position="21"/>
    </location>
</feature>
<proteinExistence type="predicted"/>
<accession>A0A7W4TJB0</accession>
<feature type="transmembrane region" description="Helical" evidence="2">
    <location>
        <begin position="116"/>
        <end position="135"/>
    </location>
</feature>
<evidence type="ECO:0000256" key="1">
    <source>
        <dbReference type="SAM" id="MobiDB-lite"/>
    </source>
</evidence>
<keyword evidence="2" id="KW-0812">Transmembrane</keyword>
<organism evidence="3 4">
    <name type="scientific">Kineococcus radiotolerans</name>
    <dbReference type="NCBI Taxonomy" id="131568"/>
    <lineage>
        <taxon>Bacteria</taxon>
        <taxon>Bacillati</taxon>
        <taxon>Actinomycetota</taxon>
        <taxon>Actinomycetes</taxon>
        <taxon>Kineosporiales</taxon>
        <taxon>Kineosporiaceae</taxon>
        <taxon>Kineococcus</taxon>
    </lineage>
</organism>
<dbReference type="AlphaFoldDB" id="A0A7W4TJB0"/>
<gene>
    <name evidence="3" type="ORF">FHR75_000154</name>
</gene>
<evidence type="ECO:0000256" key="2">
    <source>
        <dbReference type="SAM" id="Phobius"/>
    </source>
</evidence>
<feature type="transmembrane region" description="Helical" evidence="2">
    <location>
        <begin position="77"/>
        <end position="95"/>
    </location>
</feature>
<protein>
    <recommendedName>
        <fullName evidence="5">DUF2029 domain-containing protein</fullName>
    </recommendedName>
</protein>
<feature type="compositionally biased region" description="Basic and acidic residues" evidence="1">
    <location>
        <begin position="1"/>
        <end position="19"/>
    </location>
</feature>
<keyword evidence="2" id="KW-1133">Transmembrane helix</keyword>
<name>A0A7W4TJB0_KINRA</name>